<gene>
    <name evidence="2" type="ORF">UFOPK2582_00915</name>
    <name evidence="3" type="ORF">UFOPK3914_01229</name>
    <name evidence="4" type="ORF">UFOPK4173_00012</name>
    <name evidence="5" type="ORF">UFOPK4354_00893</name>
</gene>
<reference evidence="3" key="1">
    <citation type="submission" date="2020-05" db="EMBL/GenBank/DDBJ databases">
        <authorList>
            <person name="Chiriac C."/>
            <person name="Salcher M."/>
            <person name="Ghai R."/>
            <person name="Kavagutti S V."/>
        </authorList>
    </citation>
    <scope>NUCLEOTIDE SEQUENCE</scope>
</reference>
<evidence type="ECO:0000313" key="5">
    <source>
        <dbReference type="EMBL" id="CAB5066151.1"/>
    </source>
</evidence>
<protein>
    <submittedName>
        <fullName evidence="3">Unannotated protein</fullName>
    </submittedName>
</protein>
<organism evidence="3">
    <name type="scientific">freshwater metagenome</name>
    <dbReference type="NCBI Taxonomy" id="449393"/>
    <lineage>
        <taxon>unclassified sequences</taxon>
        <taxon>metagenomes</taxon>
        <taxon>ecological metagenomes</taxon>
    </lineage>
</organism>
<dbReference type="EMBL" id="CAFBOG010000112">
    <property type="protein sequence ID" value="CAB4984656.1"/>
    <property type="molecule type" value="Genomic_DNA"/>
</dbReference>
<dbReference type="EMBL" id="CAFBPW010000001">
    <property type="protein sequence ID" value="CAB5022584.1"/>
    <property type="molecule type" value="Genomic_DNA"/>
</dbReference>
<feature type="domain" description="Bacterial spore germination immunoglobulin-like" evidence="1">
    <location>
        <begin position="75"/>
        <end position="155"/>
    </location>
</feature>
<dbReference type="EMBL" id="CAEZXS010000098">
    <property type="protein sequence ID" value="CAB4700340.1"/>
    <property type="molecule type" value="Genomic_DNA"/>
</dbReference>
<proteinExistence type="predicted"/>
<dbReference type="InterPro" id="IPR018911">
    <property type="entry name" value="Gmad2_Ig-like_dom"/>
</dbReference>
<evidence type="ECO:0000313" key="3">
    <source>
        <dbReference type="EMBL" id="CAB4984656.1"/>
    </source>
</evidence>
<dbReference type="Pfam" id="PF10648">
    <property type="entry name" value="Gmad2"/>
    <property type="match status" value="1"/>
</dbReference>
<name>A0A6J7MUT7_9ZZZZ</name>
<dbReference type="AlphaFoldDB" id="A0A6J7MUT7"/>
<dbReference type="EMBL" id="CAFBQW010000085">
    <property type="protein sequence ID" value="CAB5066151.1"/>
    <property type="molecule type" value="Genomic_DNA"/>
</dbReference>
<sequence length="168" mass="17115">MTYADPVEAATGFAVEFVGFSNPLVGEFQQGDARSGEVAIRPTATGPITTVLLRQLEGDDSWSVLGAGTDAIVPTAPAAGSVVQSPVTLQGTSTASEGTVDVAVRSQAKAPPLATGFVTGGSMGQMGPFKNTLEFAKSATPEGAIVFSTSSMEDGRVWEATVVSVRFG</sequence>
<accession>A0A6J7MUT7</accession>
<evidence type="ECO:0000313" key="4">
    <source>
        <dbReference type="EMBL" id="CAB5022584.1"/>
    </source>
</evidence>
<evidence type="ECO:0000259" key="1">
    <source>
        <dbReference type="Pfam" id="PF10648"/>
    </source>
</evidence>
<evidence type="ECO:0000313" key="2">
    <source>
        <dbReference type="EMBL" id="CAB4700340.1"/>
    </source>
</evidence>